<dbReference type="EnsemblPlants" id="OGLUM08G16590.1">
    <property type="protein sequence ID" value="OGLUM08G16590.1"/>
    <property type="gene ID" value="OGLUM08G16590"/>
</dbReference>
<accession>A0A0E0AVS3</accession>
<evidence type="ECO:0000313" key="3">
    <source>
        <dbReference type="Proteomes" id="UP000026961"/>
    </source>
</evidence>
<organism evidence="2">
    <name type="scientific">Oryza glumipatula</name>
    <dbReference type="NCBI Taxonomy" id="40148"/>
    <lineage>
        <taxon>Eukaryota</taxon>
        <taxon>Viridiplantae</taxon>
        <taxon>Streptophyta</taxon>
        <taxon>Embryophyta</taxon>
        <taxon>Tracheophyta</taxon>
        <taxon>Spermatophyta</taxon>
        <taxon>Magnoliopsida</taxon>
        <taxon>Liliopsida</taxon>
        <taxon>Poales</taxon>
        <taxon>Poaceae</taxon>
        <taxon>BOP clade</taxon>
        <taxon>Oryzoideae</taxon>
        <taxon>Oryzeae</taxon>
        <taxon>Oryzinae</taxon>
        <taxon>Oryza</taxon>
    </lineage>
</organism>
<name>A0A0E0AVS3_9ORYZ</name>
<feature type="region of interest" description="Disordered" evidence="1">
    <location>
        <begin position="1"/>
        <end position="31"/>
    </location>
</feature>
<evidence type="ECO:0000256" key="1">
    <source>
        <dbReference type="SAM" id="MobiDB-lite"/>
    </source>
</evidence>
<proteinExistence type="predicted"/>
<dbReference type="Gramene" id="OGLUM08G16590.1">
    <property type="protein sequence ID" value="OGLUM08G16590.1"/>
    <property type="gene ID" value="OGLUM08G16590"/>
</dbReference>
<feature type="compositionally biased region" description="Low complexity" evidence="1">
    <location>
        <begin position="18"/>
        <end position="31"/>
    </location>
</feature>
<reference evidence="2" key="1">
    <citation type="submission" date="2015-04" db="UniProtKB">
        <authorList>
            <consortium name="EnsemblPlants"/>
        </authorList>
    </citation>
    <scope>IDENTIFICATION</scope>
</reference>
<sequence>MRKSGGHLRHRVERSRGGSEQSQQRRSSLSIRGLFPLPPAVAAVACGAEDYKQPCLMRIRSQI</sequence>
<feature type="compositionally biased region" description="Basic residues" evidence="1">
    <location>
        <begin position="1"/>
        <end position="13"/>
    </location>
</feature>
<dbReference type="Proteomes" id="UP000026961">
    <property type="component" value="Chromosome 8"/>
</dbReference>
<evidence type="ECO:0000313" key="2">
    <source>
        <dbReference type="EnsemblPlants" id="OGLUM08G16590.1"/>
    </source>
</evidence>
<reference evidence="2" key="2">
    <citation type="submission" date="2018-05" db="EMBL/GenBank/DDBJ databases">
        <title>OgluRS3 (Oryza glumaepatula Reference Sequence Version 3).</title>
        <authorList>
            <person name="Zhang J."/>
            <person name="Kudrna D."/>
            <person name="Lee S."/>
            <person name="Talag J."/>
            <person name="Welchert J."/>
            <person name="Wing R.A."/>
        </authorList>
    </citation>
    <scope>NUCLEOTIDE SEQUENCE [LARGE SCALE GENOMIC DNA]</scope>
</reference>
<dbReference type="HOGENOM" id="CLU_2889498_0_0_1"/>
<dbReference type="AlphaFoldDB" id="A0A0E0AVS3"/>
<keyword evidence="3" id="KW-1185">Reference proteome</keyword>
<protein>
    <submittedName>
        <fullName evidence="2">Uncharacterized protein</fullName>
    </submittedName>
</protein>